<protein>
    <recommendedName>
        <fullName evidence="2">HYR domain-containing protein</fullName>
    </recommendedName>
</protein>
<keyword evidence="1" id="KW-0677">Repeat</keyword>
<dbReference type="SUPFAM" id="SSF103647">
    <property type="entry name" value="TSP type-3 repeat"/>
    <property type="match status" value="2"/>
</dbReference>
<proteinExistence type="predicted"/>
<dbReference type="Gene3D" id="2.60.40.10">
    <property type="entry name" value="Immunoglobulins"/>
    <property type="match status" value="1"/>
</dbReference>
<dbReference type="PROSITE" id="PS00018">
    <property type="entry name" value="EF_HAND_1"/>
    <property type="match status" value="1"/>
</dbReference>
<dbReference type="Pfam" id="PF02494">
    <property type="entry name" value="HYR"/>
    <property type="match status" value="1"/>
</dbReference>
<accession>A0ABM5QEX3</accession>
<dbReference type="PROSITE" id="PS50825">
    <property type="entry name" value="HYR"/>
    <property type="match status" value="1"/>
</dbReference>
<dbReference type="InterPro" id="IPR013783">
    <property type="entry name" value="Ig-like_fold"/>
</dbReference>
<evidence type="ECO:0000259" key="2">
    <source>
        <dbReference type="PROSITE" id="PS50825"/>
    </source>
</evidence>
<dbReference type="EMBL" id="CP007451">
    <property type="protein sequence ID" value="AHW62060.1"/>
    <property type="molecule type" value="Genomic_DNA"/>
</dbReference>
<dbReference type="InterPro" id="IPR003410">
    <property type="entry name" value="HYR_dom"/>
</dbReference>
<feature type="domain" description="HYR" evidence="2">
    <location>
        <begin position="3"/>
        <end position="86"/>
    </location>
</feature>
<dbReference type="InterPro" id="IPR028974">
    <property type="entry name" value="TSP_type-3_rpt"/>
</dbReference>
<dbReference type="InterPro" id="IPR018247">
    <property type="entry name" value="EF_Hand_1_Ca_BS"/>
</dbReference>
<name>A0ABM5QEX3_9BACT</name>
<reference evidence="3 4" key="1">
    <citation type="submission" date="2014-03" db="EMBL/GenBank/DDBJ databases">
        <title>Complete genome sequence of a deeply braunched marine Bacteroidia bacterium Draconibacterium orientale type strain FH5T.</title>
        <authorList>
            <person name="Li X."/>
            <person name="Wang X."/>
            <person name="Xie Z."/>
            <person name="Du Z."/>
            <person name="Chen G."/>
        </authorList>
    </citation>
    <scope>NUCLEOTIDE SEQUENCE [LARGE SCALE GENOMIC DNA]</scope>
    <source>
        <strain evidence="3 4">FH5</strain>
    </source>
</reference>
<dbReference type="Proteomes" id="UP000023772">
    <property type="component" value="Chromosome"/>
</dbReference>
<gene>
    <name evidence="3" type="ORF">FH5T_14270</name>
</gene>
<dbReference type="Gene3D" id="4.10.1080.10">
    <property type="entry name" value="TSP type-3 repeat"/>
    <property type="match status" value="1"/>
</dbReference>
<evidence type="ECO:0000313" key="3">
    <source>
        <dbReference type="EMBL" id="AHW62060.1"/>
    </source>
</evidence>
<dbReference type="Pfam" id="PF13585">
    <property type="entry name" value="CHU_C"/>
    <property type="match status" value="1"/>
</dbReference>
<evidence type="ECO:0000313" key="4">
    <source>
        <dbReference type="Proteomes" id="UP000023772"/>
    </source>
</evidence>
<organism evidence="3 4">
    <name type="scientific">Draconibacterium orientale</name>
    <dbReference type="NCBI Taxonomy" id="1168034"/>
    <lineage>
        <taxon>Bacteria</taxon>
        <taxon>Pseudomonadati</taxon>
        <taxon>Bacteroidota</taxon>
        <taxon>Bacteroidia</taxon>
        <taxon>Marinilabiliales</taxon>
        <taxon>Prolixibacteraceae</taxon>
        <taxon>Draconibacterium</taxon>
    </lineage>
</organism>
<sequence>MSLQLTSGPEVTCNDITVQLDANGVATITVDDINGGATDNCGTIDTMFISQETFNCDNVGENQVTLTAIDECGNEATCTATVTVEEGDADCGFDPFKANDDILTLIYCPGETVSGELDLFANDEGFTRENVSFTILTDLPNGVSATDGNLIYVNEEPTEAVITFTYSVCHTVNTENCDTAEVTIVVLLDTDCDGVPNNDDIDDDDDGILDIIEEENALDQTSLDSDGDGIVDRLDIDSDNDGIVDNIEWQSTIAEDGEYDYILPLGIDSNGDGWDDAYDPTSNGITYEPWDMDLDGTPDYLDTDTDSEGEDDNVEGWDEFPNDSIADVSFIGSDADGDGLDDAYDTYNTTTEGWTRGQNAIGSNAYLQDTDADGVRDWRDAVDDRTPPEQFACGEPVIPNAFSPNQDGYNDYFKIMIYCTGDQGGSDERVLGDDFNDARIEIFNRWGNLVYEQERYGNESYWGDVDAWWDGSSMHDMQLGDNQLPTATYYYILYFNDGSREPITGFVFLNN</sequence>
<evidence type="ECO:0000256" key="1">
    <source>
        <dbReference type="ARBA" id="ARBA00022737"/>
    </source>
</evidence>
<keyword evidence="4" id="KW-1185">Reference proteome</keyword>